<evidence type="ECO:0000313" key="1">
    <source>
        <dbReference type="EMBL" id="KAF7349171.1"/>
    </source>
</evidence>
<evidence type="ECO:0000313" key="2">
    <source>
        <dbReference type="Proteomes" id="UP000623467"/>
    </source>
</evidence>
<dbReference type="EMBL" id="JACAZH010000016">
    <property type="protein sequence ID" value="KAF7349171.1"/>
    <property type="molecule type" value="Genomic_DNA"/>
</dbReference>
<dbReference type="InterPro" id="IPR032675">
    <property type="entry name" value="LRR_dom_sf"/>
</dbReference>
<dbReference type="Gene3D" id="3.80.10.10">
    <property type="entry name" value="Ribonuclease Inhibitor"/>
    <property type="match status" value="1"/>
</dbReference>
<gene>
    <name evidence="1" type="ORF">MSAN_01706500</name>
</gene>
<dbReference type="Proteomes" id="UP000623467">
    <property type="component" value="Unassembled WGS sequence"/>
</dbReference>
<dbReference type="AlphaFoldDB" id="A0A8H6XZ11"/>
<organism evidence="1 2">
    <name type="scientific">Mycena sanguinolenta</name>
    <dbReference type="NCBI Taxonomy" id="230812"/>
    <lineage>
        <taxon>Eukaryota</taxon>
        <taxon>Fungi</taxon>
        <taxon>Dikarya</taxon>
        <taxon>Basidiomycota</taxon>
        <taxon>Agaricomycotina</taxon>
        <taxon>Agaricomycetes</taxon>
        <taxon>Agaricomycetidae</taxon>
        <taxon>Agaricales</taxon>
        <taxon>Marasmiineae</taxon>
        <taxon>Mycenaceae</taxon>
        <taxon>Mycena</taxon>
    </lineage>
</organism>
<reference evidence="1" key="1">
    <citation type="submission" date="2020-05" db="EMBL/GenBank/DDBJ databases">
        <title>Mycena genomes resolve the evolution of fungal bioluminescence.</title>
        <authorList>
            <person name="Tsai I.J."/>
        </authorList>
    </citation>
    <scope>NUCLEOTIDE SEQUENCE</scope>
    <source>
        <strain evidence="1">160909Yilan</strain>
    </source>
</reference>
<sequence>MTSPSALRARLAELDEETDALESRLRLIATERGRVVDNLNSVVYPVVTLPPEITSEIFSHYILDPRLGRPRISNTPTRGPLTLAGICRSWRCICFSTNHLWASLRIYLDRSWVVDDFIHVLKCWLQCAGIDSSQCHRCNFSVIDVGRLSTVKTNDWFESSAGSHPLDLHVYGYESTLSTKTLSVISQYSHQLRAFRFSIDTPYSFPNEEFRGRLPLLTNLGVTILTENDTPVMVTGFRDAPQLREASLSGASLQWISLPWIQLTHLEYSDEFMTSCLQVLHETPNLEVFDVYASYLDTGSQLPRHLTLSHLHTLRFSYDPDGELLERLVLPALKTLHLAGLRSIPSLIDLGTRSAWLLQSLCLSVMTVENCLACLRCLSSVVEVEFQSLDSPDRDLNDLITHLHRDKTIVPALKMLAFRDCGTEFTGWQLGDMLATRASGAHDGMVKLESFRLVFSSGRRGPSKAFVQEIWEELRPAMDAGLQVRIDSPDSP</sequence>
<comment type="caution">
    <text evidence="1">The sequence shown here is derived from an EMBL/GenBank/DDBJ whole genome shotgun (WGS) entry which is preliminary data.</text>
</comment>
<name>A0A8H6XZ11_9AGAR</name>
<proteinExistence type="predicted"/>
<dbReference type="Gene3D" id="1.20.1280.50">
    <property type="match status" value="1"/>
</dbReference>
<accession>A0A8H6XZ11</accession>
<dbReference type="OrthoDB" id="2269034at2759"/>
<dbReference type="SUPFAM" id="SSF52058">
    <property type="entry name" value="L domain-like"/>
    <property type="match status" value="1"/>
</dbReference>
<protein>
    <submittedName>
        <fullName evidence="1">F-box domain-containing protein</fullName>
    </submittedName>
</protein>
<keyword evidence="2" id="KW-1185">Reference proteome</keyword>